<dbReference type="InterPro" id="IPR000863">
    <property type="entry name" value="Sulfotransferase_dom"/>
</dbReference>
<evidence type="ECO:0000313" key="4">
    <source>
        <dbReference type="EMBL" id="KAK3108340.1"/>
    </source>
</evidence>
<organism evidence="4 5">
    <name type="scientific">Pinctada imbricata</name>
    <name type="common">Atlantic pearl-oyster</name>
    <name type="synonym">Pinctada martensii</name>
    <dbReference type="NCBI Taxonomy" id="66713"/>
    <lineage>
        <taxon>Eukaryota</taxon>
        <taxon>Metazoa</taxon>
        <taxon>Spiralia</taxon>
        <taxon>Lophotrochozoa</taxon>
        <taxon>Mollusca</taxon>
        <taxon>Bivalvia</taxon>
        <taxon>Autobranchia</taxon>
        <taxon>Pteriomorphia</taxon>
        <taxon>Pterioida</taxon>
        <taxon>Pterioidea</taxon>
        <taxon>Pteriidae</taxon>
        <taxon>Pinctada</taxon>
    </lineage>
</organism>
<comment type="similarity">
    <text evidence="1">Belongs to the sulfotransferase 1 family.</text>
</comment>
<dbReference type="Proteomes" id="UP001186944">
    <property type="component" value="Unassembled WGS sequence"/>
</dbReference>
<dbReference type="Gene3D" id="3.40.50.300">
    <property type="entry name" value="P-loop containing nucleotide triphosphate hydrolases"/>
    <property type="match status" value="1"/>
</dbReference>
<evidence type="ECO:0000259" key="3">
    <source>
        <dbReference type="Pfam" id="PF00685"/>
    </source>
</evidence>
<proteinExistence type="inferred from homology"/>
<reference evidence="4" key="1">
    <citation type="submission" date="2019-08" db="EMBL/GenBank/DDBJ databases">
        <title>The improved chromosome-level genome for the pearl oyster Pinctada fucata martensii using PacBio sequencing and Hi-C.</title>
        <authorList>
            <person name="Zheng Z."/>
        </authorList>
    </citation>
    <scope>NUCLEOTIDE SEQUENCE</scope>
    <source>
        <strain evidence="4">ZZ-2019</strain>
        <tissue evidence="4">Adductor muscle</tissue>
    </source>
</reference>
<dbReference type="GO" id="GO:0008146">
    <property type="term" value="F:sulfotransferase activity"/>
    <property type="evidence" value="ECO:0007669"/>
    <property type="project" value="InterPro"/>
</dbReference>
<dbReference type="AlphaFoldDB" id="A0AA89C6H4"/>
<protein>
    <recommendedName>
        <fullName evidence="3">Sulfotransferase domain-containing protein</fullName>
    </recommendedName>
</protein>
<keyword evidence="5" id="KW-1185">Reference proteome</keyword>
<sequence>MLDKPVGVGLQIERYCCWLCLYLVFCQSRPLSKFCILINICFLIEGTHWTNEILSMLLTGKAEYTSDSKMGGMMEALPDLHMLERLRSPRILNTHLPYKWFPRSLVNNGGKIIHTLRNPKDAYLSYFYHTSSGLELGRNTKGMSWSQFFDTCVIGKNITMGTWFDYTKEIYEAKRNNKNIHTDPEEEIKELAKFLNVDFSDSFIKEIAFKCEFQNLKKAEIVKEFPPELMEMAAQRMKSDPGFQIPTIYRKGIVGDWKNHFTEEQNKQFDALFKEEMRGTDIDVIFS</sequence>
<evidence type="ECO:0000256" key="1">
    <source>
        <dbReference type="ARBA" id="ARBA00005771"/>
    </source>
</evidence>
<evidence type="ECO:0000256" key="2">
    <source>
        <dbReference type="ARBA" id="ARBA00022679"/>
    </source>
</evidence>
<evidence type="ECO:0000313" key="5">
    <source>
        <dbReference type="Proteomes" id="UP001186944"/>
    </source>
</evidence>
<feature type="domain" description="Sulfotransferase" evidence="3">
    <location>
        <begin position="46"/>
        <end position="280"/>
    </location>
</feature>
<dbReference type="InterPro" id="IPR027417">
    <property type="entry name" value="P-loop_NTPase"/>
</dbReference>
<gene>
    <name evidence="4" type="ORF">FSP39_005858</name>
</gene>
<dbReference type="EMBL" id="VSWD01000001">
    <property type="protein sequence ID" value="KAK3108340.1"/>
    <property type="molecule type" value="Genomic_DNA"/>
</dbReference>
<dbReference type="SUPFAM" id="SSF52540">
    <property type="entry name" value="P-loop containing nucleoside triphosphate hydrolases"/>
    <property type="match status" value="1"/>
</dbReference>
<comment type="caution">
    <text evidence="4">The sequence shown here is derived from an EMBL/GenBank/DDBJ whole genome shotgun (WGS) entry which is preliminary data.</text>
</comment>
<dbReference type="Pfam" id="PF00685">
    <property type="entry name" value="Sulfotransfer_1"/>
    <property type="match status" value="1"/>
</dbReference>
<accession>A0AA89C6H4</accession>
<name>A0AA89C6H4_PINIB</name>
<dbReference type="PANTHER" id="PTHR11783">
    <property type="entry name" value="SULFOTRANSFERASE SULT"/>
    <property type="match status" value="1"/>
</dbReference>
<keyword evidence="2" id="KW-0808">Transferase</keyword>